<comment type="caution">
    <text evidence="2">The sequence shown here is derived from an EMBL/GenBank/DDBJ whole genome shotgun (WGS) entry which is preliminary data.</text>
</comment>
<dbReference type="EMBL" id="ADKX01000007">
    <property type="protein sequence ID" value="EFW06225.1"/>
    <property type="molecule type" value="Genomic_DNA"/>
</dbReference>
<keyword evidence="3" id="KW-1185">Reference proteome</keyword>
<reference evidence="2 3" key="1">
    <citation type="submission" date="2010-12" db="EMBL/GenBank/DDBJ databases">
        <title>The Genome Sequence of Coprobacillus sp. strain 29_1.</title>
        <authorList>
            <consortium name="The Broad Institute Genome Sequencing Platform"/>
            <person name="Earl A."/>
            <person name="Ward D."/>
            <person name="Feldgarden M."/>
            <person name="Gevers D."/>
            <person name="Daigneault M."/>
            <person name="Sibley C.D."/>
            <person name="White A."/>
            <person name="Strauss J."/>
            <person name="Allen-Vercoe E."/>
            <person name="Young S.K."/>
            <person name="Zeng Q."/>
            <person name="Gargeya S."/>
            <person name="Fitzgerald M."/>
            <person name="Haas B."/>
            <person name="Abouelleil A."/>
            <person name="Alvarado L."/>
            <person name="Arachchi H.M."/>
            <person name="Berlin A."/>
            <person name="Brown A."/>
            <person name="Chapman S.B."/>
            <person name="Chen Z."/>
            <person name="Dunbar C."/>
            <person name="Freedman E."/>
            <person name="Gearin G."/>
            <person name="Gellesch M."/>
            <person name="Goldberg J."/>
            <person name="Griggs A."/>
            <person name="Gujja S."/>
            <person name="Heilman E."/>
            <person name="Heiman D."/>
            <person name="Howarth C."/>
            <person name="Larson L."/>
            <person name="Lui A."/>
            <person name="MacDonald P.J.P."/>
            <person name="Mehta T."/>
            <person name="Montmayeur A."/>
            <person name="Murphy C."/>
            <person name="Neiman D."/>
            <person name="Pearson M."/>
            <person name="Priest M."/>
            <person name="Roberts A."/>
            <person name="Saif S."/>
            <person name="Shea T."/>
            <person name="Shenoy N."/>
            <person name="Sisk P."/>
            <person name="Stolte C."/>
            <person name="Sykes S."/>
            <person name="White J."/>
            <person name="Yandava C."/>
            <person name="Nusbaum C."/>
            <person name="Birren B."/>
        </authorList>
    </citation>
    <scope>NUCLEOTIDE SEQUENCE [LARGE SCALE GENOMIC DNA]</scope>
    <source>
        <strain evidence="2 3">29_1</strain>
    </source>
</reference>
<dbReference type="HOGENOM" id="CLU_721127_0_0_9"/>
<evidence type="ECO:0000313" key="3">
    <source>
        <dbReference type="Proteomes" id="UP000003157"/>
    </source>
</evidence>
<dbReference type="Proteomes" id="UP000003157">
    <property type="component" value="Unassembled WGS sequence"/>
</dbReference>
<dbReference type="Pfam" id="PF13200">
    <property type="entry name" value="DUF4015"/>
    <property type="match status" value="1"/>
</dbReference>
<dbReference type="OrthoDB" id="85514at2"/>
<evidence type="ECO:0000313" key="2">
    <source>
        <dbReference type="EMBL" id="EFW06225.1"/>
    </source>
</evidence>
<dbReference type="RefSeq" id="WP_008787578.1">
    <property type="nucleotide sequence ID" value="NZ_AKCB01000001.1"/>
</dbReference>
<evidence type="ECO:0000259" key="1">
    <source>
        <dbReference type="Pfam" id="PF13200"/>
    </source>
</evidence>
<proteinExistence type="predicted"/>
<gene>
    <name evidence="2" type="ORF">HMPREF9488_00457</name>
</gene>
<dbReference type="InterPro" id="IPR025275">
    <property type="entry name" value="DUF4015"/>
</dbReference>
<protein>
    <recommendedName>
        <fullName evidence="1">DUF4015 domain-containing protein</fullName>
    </recommendedName>
</protein>
<accession>E7G6R9</accession>
<organism evidence="2 3">
    <name type="scientific">Coprobacillus cateniformis</name>
    <dbReference type="NCBI Taxonomy" id="100884"/>
    <lineage>
        <taxon>Bacteria</taxon>
        <taxon>Bacillati</taxon>
        <taxon>Bacillota</taxon>
        <taxon>Erysipelotrichia</taxon>
        <taxon>Erysipelotrichales</taxon>
        <taxon>Coprobacillaceae</taxon>
        <taxon>Coprobacillus</taxon>
    </lineage>
</organism>
<sequence>MSHTYTLQLHTGSFVHQMHTFDEIKEKAERIIKKLKISDIILGWNTDEKLNQQLVSYFHEKGIRVLLWLPVLSETDQLKNITMITTVNGTQGERVNVIEHESFSFSCPGTQQNIDHVISIYEEYFSDIPFDGVFIDKIRFPSFANGYEEGFGCFCQSCQEKLTGVDLDEIKLLIHNHDHSLLAGQYDKEGIYHFDHQEVDAFYKQRANIITDYIIALTTYFSSRHLIVGADIYAPFLAYHVGQNTKKISEVVDFIKPMMYRYTEAPAGMRYEYQAYVQHFDDSKCFRDYWDDDPASDESIKKQLEFLSNLPTHVFPGIEINPIDGICSTDQSKLKQNLELFKDYSIISLCWDLMQMDETFLNIL</sequence>
<feature type="domain" description="DUF4015" evidence="1">
    <location>
        <begin position="52"/>
        <end position="260"/>
    </location>
</feature>
<dbReference type="STRING" id="100884.GCA_000269565_01253"/>
<name>E7G6R9_9FIRM</name>
<dbReference type="GeneID" id="78229133"/>
<dbReference type="eggNOG" id="ENOG502ZBA5">
    <property type="taxonomic scope" value="Bacteria"/>
</dbReference>
<dbReference type="Gene3D" id="3.20.20.80">
    <property type="entry name" value="Glycosidases"/>
    <property type="match status" value="1"/>
</dbReference>
<dbReference type="AlphaFoldDB" id="E7G6R9"/>